<dbReference type="Pfam" id="PF04266">
    <property type="entry name" value="ASCH"/>
    <property type="match status" value="1"/>
</dbReference>
<dbReference type="AlphaFoldDB" id="Q6LKH5"/>
<dbReference type="SMART" id="SM01022">
    <property type="entry name" value="ASCH"/>
    <property type="match status" value="1"/>
</dbReference>
<dbReference type="RefSeq" id="WP_011220425.1">
    <property type="nucleotide sequence ID" value="NC_006371.1"/>
</dbReference>
<feature type="domain" description="ASCH" evidence="1">
    <location>
        <begin position="30"/>
        <end position="153"/>
    </location>
</feature>
<reference evidence="3" key="1">
    <citation type="journal article" date="2005" name="Science">
        <title>Life at depth: Photobacterium profundum genome sequence and expression analysis.</title>
        <authorList>
            <person name="Vezzi A."/>
            <person name="Campanaro S."/>
            <person name="D'Angelo M."/>
            <person name="Simonato F."/>
            <person name="Vitulo N."/>
            <person name="Lauro F.M."/>
            <person name="Cestaro A."/>
            <person name="Malacrida G."/>
            <person name="Simionati B."/>
            <person name="Cannata N."/>
            <person name="Romualdi C."/>
            <person name="Bartlett D.H."/>
            <person name="Valle G."/>
        </authorList>
    </citation>
    <scope>NUCLEOTIDE SEQUENCE [LARGE SCALE GENOMIC DNA]</scope>
    <source>
        <strain evidence="3">ATCC BAA-1253 / SS9</strain>
    </source>
</reference>
<dbReference type="KEGG" id="ppr:PBPRB0341"/>
<dbReference type="Proteomes" id="UP000000593">
    <property type="component" value="Chromosome 2"/>
</dbReference>
<dbReference type="EMBL" id="CR378676">
    <property type="protein sequence ID" value="CAG22214.1"/>
    <property type="molecule type" value="Genomic_DNA"/>
</dbReference>
<dbReference type="HOGENOM" id="CLU_102450_0_0_6"/>
<dbReference type="CDD" id="cd06553">
    <property type="entry name" value="ASCH_Ef3133_like"/>
    <property type="match status" value="1"/>
</dbReference>
<dbReference type="InterPro" id="IPR007374">
    <property type="entry name" value="ASCH_domain"/>
</dbReference>
<dbReference type="PANTHER" id="PTHR39203">
    <property type="entry name" value="CYTOPLASMIC PROTEIN-RELATED"/>
    <property type="match status" value="1"/>
</dbReference>
<keyword evidence="3" id="KW-1185">Reference proteome</keyword>
<evidence type="ECO:0000313" key="2">
    <source>
        <dbReference type="EMBL" id="CAG22214.1"/>
    </source>
</evidence>
<name>Q6LKH5_PHOPR</name>
<proteinExistence type="predicted"/>
<accession>Q6LKH5</accession>
<sequence>MEEQSQIYLDTYLSSLSESERKKYQSFSSDYFCADEHNANLCAELIRIGQKTATCSLNYWYESDEEPMPTVGHLLVVVDWNGKPICIVEIDSVEKCKYSEVTAEFAYAEGEGDRSLKWWRKAHWDFFAKECIELGIEPNENMVLVLERFHVVHQ</sequence>
<protein>
    <recommendedName>
        <fullName evidence="1">ASCH domain-containing protein</fullName>
    </recommendedName>
</protein>
<gene>
    <name evidence="2" type="primary">SMU.1636</name>
    <name evidence="2" type="ordered locus">PBPRB0341</name>
</gene>
<dbReference type="Gene3D" id="3.10.400.10">
    <property type="entry name" value="Sulfate adenylyltransferase"/>
    <property type="match status" value="1"/>
</dbReference>
<evidence type="ECO:0000259" key="1">
    <source>
        <dbReference type="SMART" id="SM01022"/>
    </source>
</evidence>
<dbReference type="PANTHER" id="PTHR39203:SF1">
    <property type="entry name" value="CYTOPLASMIC PROTEIN"/>
    <property type="match status" value="1"/>
</dbReference>
<dbReference type="eggNOG" id="COG4405">
    <property type="taxonomic scope" value="Bacteria"/>
</dbReference>
<dbReference type="PIRSF" id="PIRSF021320">
    <property type="entry name" value="DUF984"/>
    <property type="match status" value="1"/>
</dbReference>
<dbReference type="STRING" id="298386.PBPRB0341"/>
<dbReference type="InterPro" id="IPR015947">
    <property type="entry name" value="PUA-like_sf"/>
</dbReference>
<organism evidence="2 3">
    <name type="scientific">Photobacterium profundum (strain SS9)</name>
    <dbReference type="NCBI Taxonomy" id="298386"/>
    <lineage>
        <taxon>Bacteria</taxon>
        <taxon>Pseudomonadati</taxon>
        <taxon>Pseudomonadota</taxon>
        <taxon>Gammaproteobacteria</taxon>
        <taxon>Vibrionales</taxon>
        <taxon>Vibrionaceae</taxon>
        <taxon>Photobacterium</taxon>
    </lineage>
</organism>
<dbReference type="InterPro" id="IPR009326">
    <property type="entry name" value="DUF984"/>
</dbReference>
<evidence type="ECO:0000313" key="3">
    <source>
        <dbReference type="Proteomes" id="UP000000593"/>
    </source>
</evidence>
<dbReference type="SUPFAM" id="SSF88697">
    <property type="entry name" value="PUA domain-like"/>
    <property type="match status" value="1"/>
</dbReference>